<gene>
    <name evidence="1" type="ORF">SAMN05444276_1023</name>
</gene>
<keyword evidence="2" id="KW-1185">Reference proteome</keyword>
<reference evidence="2" key="1">
    <citation type="submission" date="2016-10" db="EMBL/GenBank/DDBJ databases">
        <authorList>
            <person name="Varghese N."/>
            <person name="Submissions S."/>
        </authorList>
    </citation>
    <scope>NUCLEOTIDE SEQUENCE [LARGE SCALE GENOMIC DNA]</scope>
    <source>
        <strain evidence="2">DSM 29303</strain>
    </source>
</reference>
<evidence type="ECO:0000313" key="2">
    <source>
        <dbReference type="Proteomes" id="UP000182944"/>
    </source>
</evidence>
<evidence type="ECO:0000313" key="1">
    <source>
        <dbReference type="EMBL" id="SDW74119.1"/>
    </source>
</evidence>
<accession>A0A1H2W1Z5</accession>
<dbReference type="RefSeq" id="WP_036733164.1">
    <property type="nucleotide sequence ID" value="NZ_FNNA01000002.1"/>
</dbReference>
<dbReference type="STRING" id="1545044.SAMN05444276_1023"/>
<dbReference type="Proteomes" id="UP000182944">
    <property type="component" value="Unassembled WGS sequence"/>
</dbReference>
<dbReference type="EMBL" id="FNNA01000002">
    <property type="protein sequence ID" value="SDW74119.1"/>
    <property type="molecule type" value="Genomic_DNA"/>
</dbReference>
<organism evidence="1 2">
    <name type="scientific">Paracoccus sanguinis</name>
    <dbReference type="NCBI Taxonomy" id="1545044"/>
    <lineage>
        <taxon>Bacteria</taxon>
        <taxon>Pseudomonadati</taxon>
        <taxon>Pseudomonadota</taxon>
        <taxon>Alphaproteobacteria</taxon>
        <taxon>Rhodobacterales</taxon>
        <taxon>Paracoccaceae</taxon>
        <taxon>Paracoccus</taxon>
    </lineage>
</organism>
<proteinExistence type="predicted"/>
<dbReference type="InterPro" id="IPR021269">
    <property type="entry name" value="DUF2848"/>
</dbReference>
<sequence length="223" mass="23668">MRFTCNGQQIDCAPAHLVVAGWTGRDAAAVQHHIDELAALGVAPPSTVPLFYRCAPSLLTQAPRVAMLGTDSSGEAEPLVLVAQNGQRYLGLGSDHTDRKLETVSVAASKQLCAKPVAQELWLWEEVAGHLDLIEVTCDIHEGGDWLGYQRGTLAGIRPLDALIAGAGLEALARDGGAAMLCGTFAALGGVRPSARIRMRMHDPVRDRRISLGYEVEALAVVA</sequence>
<dbReference type="AlphaFoldDB" id="A0A1H2W1Z5"/>
<evidence type="ECO:0008006" key="3">
    <source>
        <dbReference type="Google" id="ProtNLM"/>
    </source>
</evidence>
<name>A0A1H2W1Z5_9RHOB</name>
<protein>
    <recommendedName>
        <fullName evidence="3">DUF2848 domain-containing protein</fullName>
    </recommendedName>
</protein>
<dbReference type="OrthoDB" id="9792678at2"/>
<dbReference type="Pfam" id="PF11010">
    <property type="entry name" value="DUF2848"/>
    <property type="match status" value="1"/>
</dbReference>